<dbReference type="PANTHER" id="PTHR38225">
    <property type="entry name" value="PROTEIN, PUTATIVE-RELATED"/>
    <property type="match status" value="1"/>
</dbReference>
<evidence type="ECO:0000256" key="1">
    <source>
        <dbReference type="SAM" id="Phobius"/>
    </source>
</evidence>
<dbReference type="Proteomes" id="UP001168098">
    <property type="component" value="Unassembled WGS sequence"/>
</dbReference>
<protein>
    <submittedName>
        <fullName evidence="2">Uncharacterized protein</fullName>
    </submittedName>
</protein>
<keyword evidence="1" id="KW-1133">Transmembrane helix</keyword>
<dbReference type="EMBL" id="JARBHA010000014">
    <property type="protein sequence ID" value="KAJ9682783.1"/>
    <property type="molecule type" value="Genomic_DNA"/>
</dbReference>
<keyword evidence="3" id="KW-1185">Reference proteome</keyword>
<name>A0AA38Z669_VITRO</name>
<organism evidence="2 3">
    <name type="scientific">Vitis rotundifolia</name>
    <name type="common">Muscadine grape</name>
    <dbReference type="NCBI Taxonomy" id="103349"/>
    <lineage>
        <taxon>Eukaryota</taxon>
        <taxon>Viridiplantae</taxon>
        <taxon>Streptophyta</taxon>
        <taxon>Embryophyta</taxon>
        <taxon>Tracheophyta</taxon>
        <taxon>Spermatophyta</taxon>
        <taxon>Magnoliopsida</taxon>
        <taxon>eudicotyledons</taxon>
        <taxon>Gunneridae</taxon>
        <taxon>Pentapetalae</taxon>
        <taxon>rosids</taxon>
        <taxon>Vitales</taxon>
        <taxon>Vitaceae</taxon>
        <taxon>Viteae</taxon>
        <taxon>Vitis</taxon>
    </lineage>
</organism>
<feature type="transmembrane region" description="Helical" evidence="1">
    <location>
        <begin position="90"/>
        <end position="119"/>
    </location>
</feature>
<dbReference type="PANTHER" id="PTHR38225:SF4">
    <property type="entry name" value="PROTEIN, PUTATIVE-RELATED"/>
    <property type="match status" value="1"/>
</dbReference>
<keyword evidence="1" id="KW-0472">Membrane</keyword>
<sequence length="123" mass="13870">MASAPPAFSTLIRPSLKHNSHRRLQVRAQSFRDEGRQSNMVDASLSVLRERIEQVRTKERLERCCRREHGWNYAPGYNYKLKRDTQLSDFFGLVGLATGTVGITLLSGTLGLCLVSLVVHLSQ</sequence>
<keyword evidence="1" id="KW-0812">Transmembrane</keyword>
<comment type="caution">
    <text evidence="2">The sequence shown here is derived from an EMBL/GenBank/DDBJ whole genome shotgun (WGS) entry which is preliminary data.</text>
</comment>
<reference evidence="2 3" key="1">
    <citation type="journal article" date="2023" name="BMC Biotechnol.">
        <title>Vitis rotundifolia cv Carlos genome sequencing.</title>
        <authorList>
            <person name="Huff M."/>
            <person name="Hulse-Kemp A."/>
            <person name="Scheffler B."/>
            <person name="Youngblood R."/>
            <person name="Simpson S."/>
            <person name="Babiker E."/>
            <person name="Staton M."/>
        </authorList>
    </citation>
    <scope>NUCLEOTIDE SEQUENCE [LARGE SCALE GENOMIC DNA]</scope>
    <source>
        <tissue evidence="2">Leaf</tissue>
    </source>
</reference>
<dbReference type="AlphaFoldDB" id="A0AA38Z669"/>
<evidence type="ECO:0000313" key="2">
    <source>
        <dbReference type="EMBL" id="KAJ9682783.1"/>
    </source>
</evidence>
<accession>A0AA38Z669</accession>
<gene>
    <name evidence="2" type="ORF">PVL29_018663</name>
</gene>
<proteinExistence type="predicted"/>
<evidence type="ECO:0000313" key="3">
    <source>
        <dbReference type="Proteomes" id="UP001168098"/>
    </source>
</evidence>